<dbReference type="Pfam" id="PF02686">
    <property type="entry name" value="GatC"/>
    <property type="match status" value="1"/>
</dbReference>
<dbReference type="GO" id="GO:0030956">
    <property type="term" value="C:glutamyl-tRNA(Gln) amidotransferase complex"/>
    <property type="evidence" value="ECO:0007669"/>
    <property type="project" value="UniProtKB-UniRule"/>
</dbReference>
<comment type="subunit">
    <text evidence="4">Subunit of the heterotrimeric GatCAB amidotransferase (AdT) complex, composed of A, B and C subunits.</text>
</comment>
<dbReference type="GO" id="GO:0070681">
    <property type="term" value="P:glutaminyl-tRNAGln biosynthesis via transamidation"/>
    <property type="evidence" value="ECO:0007669"/>
    <property type="project" value="UniProtKB-UniRule"/>
</dbReference>
<comment type="similarity">
    <text evidence="4">Belongs to the GatC family.</text>
</comment>
<proteinExistence type="inferred from homology"/>
<keyword evidence="4" id="KW-0547">Nucleotide-binding</keyword>
<dbReference type="AlphaFoldDB" id="A0A7I8VDL1"/>
<evidence type="ECO:0000256" key="1">
    <source>
        <dbReference type="ARBA" id="ARBA00022723"/>
    </source>
</evidence>
<reference evidence="6 7" key="1">
    <citation type="submission" date="2020-08" db="EMBL/GenBank/DDBJ databases">
        <authorList>
            <person name="Hejnol A."/>
        </authorList>
    </citation>
    <scope>NUCLEOTIDE SEQUENCE [LARGE SCALE GENOMIC DNA]</scope>
</reference>
<protein>
    <recommendedName>
        <fullName evidence="4">Glutamyl-tRNA(Gln) amidotransferase subunit C, mitochondrial</fullName>
        <shortName evidence="4">Glu-AdT subunit C</shortName>
        <ecNumber evidence="4">6.3.5.-</ecNumber>
    </recommendedName>
</protein>
<comment type="subcellular location">
    <subcellularLocation>
        <location evidence="4">Mitochondrion</location>
    </subcellularLocation>
</comment>
<dbReference type="InterPro" id="IPR003837">
    <property type="entry name" value="GatC"/>
</dbReference>
<dbReference type="InterPro" id="IPR036671">
    <property type="entry name" value="DPH_MB_sf"/>
</dbReference>
<dbReference type="PANTHER" id="PTHR15004">
    <property type="entry name" value="GLUTAMYL-TRNA(GLN) AMIDOTRANSFERASE SUBUNIT C, MITOCHONDRIAL"/>
    <property type="match status" value="1"/>
</dbReference>
<organism evidence="6 7">
    <name type="scientific">Dimorphilus gyrociliatus</name>
    <dbReference type="NCBI Taxonomy" id="2664684"/>
    <lineage>
        <taxon>Eukaryota</taxon>
        <taxon>Metazoa</taxon>
        <taxon>Spiralia</taxon>
        <taxon>Lophotrochozoa</taxon>
        <taxon>Annelida</taxon>
        <taxon>Polychaeta</taxon>
        <taxon>Polychaeta incertae sedis</taxon>
        <taxon>Dinophilidae</taxon>
        <taxon>Dimorphilus</taxon>
    </lineage>
</organism>
<accession>A0A7I8VDL1</accession>
<gene>
    <name evidence="6" type="ORF">DGYR_LOCUS3101</name>
</gene>
<evidence type="ECO:0000256" key="4">
    <source>
        <dbReference type="HAMAP-Rule" id="MF_03149"/>
    </source>
</evidence>
<keyword evidence="4" id="KW-0496">Mitochondrion</keyword>
<evidence type="ECO:0000256" key="2">
    <source>
        <dbReference type="ARBA" id="ARBA00023004"/>
    </source>
</evidence>
<comment type="catalytic activity">
    <reaction evidence="4">
        <text>L-glutamyl-tRNA(Gln) + L-glutamine + ATP + H2O = L-glutaminyl-tRNA(Gln) + L-glutamate + ADP + phosphate + H(+)</text>
        <dbReference type="Rhea" id="RHEA:17521"/>
        <dbReference type="Rhea" id="RHEA-COMP:9681"/>
        <dbReference type="Rhea" id="RHEA-COMP:9684"/>
        <dbReference type="ChEBI" id="CHEBI:15377"/>
        <dbReference type="ChEBI" id="CHEBI:15378"/>
        <dbReference type="ChEBI" id="CHEBI:29985"/>
        <dbReference type="ChEBI" id="CHEBI:30616"/>
        <dbReference type="ChEBI" id="CHEBI:43474"/>
        <dbReference type="ChEBI" id="CHEBI:58359"/>
        <dbReference type="ChEBI" id="CHEBI:78520"/>
        <dbReference type="ChEBI" id="CHEBI:78521"/>
        <dbReference type="ChEBI" id="CHEBI:456216"/>
    </reaction>
</comment>
<evidence type="ECO:0000313" key="7">
    <source>
        <dbReference type="Proteomes" id="UP000549394"/>
    </source>
</evidence>
<dbReference type="GO" id="GO:0032543">
    <property type="term" value="P:mitochondrial translation"/>
    <property type="evidence" value="ECO:0007669"/>
    <property type="project" value="UniProtKB-UniRule"/>
</dbReference>
<keyword evidence="4" id="KW-0436">Ligase</keyword>
<dbReference type="OrthoDB" id="66964at2759"/>
<evidence type="ECO:0000256" key="3">
    <source>
        <dbReference type="ARBA" id="ARBA00024032"/>
    </source>
</evidence>
<dbReference type="InterPro" id="IPR036113">
    <property type="entry name" value="Asp/Glu-ADT_sf_sub_c"/>
</dbReference>
<dbReference type="Proteomes" id="UP000549394">
    <property type="component" value="Unassembled WGS sequence"/>
</dbReference>
<comment type="function">
    <text evidence="4">Allows the formation of correctly charged Gln-tRNA(Gln) through the transamidation of misacylated Glu-tRNA(Gln) in the mitochondria. The reaction takes place in the presence of glutamine and ATP through an activated gamma-phospho-Glu-tRNA(Gln).</text>
</comment>
<dbReference type="EMBL" id="CAJFCJ010000005">
    <property type="protein sequence ID" value="CAD5114234.1"/>
    <property type="molecule type" value="Genomic_DNA"/>
</dbReference>
<dbReference type="HAMAP" id="MF_00122">
    <property type="entry name" value="GatC"/>
    <property type="match status" value="1"/>
</dbReference>
<dbReference type="SUPFAM" id="SSF144217">
    <property type="entry name" value="CSL zinc finger"/>
    <property type="match status" value="1"/>
</dbReference>
<comment type="caution">
    <text evidence="6">The sequence shown here is derived from an EMBL/GenBank/DDBJ whole genome shotgun (WGS) entry which is preliminary data.</text>
</comment>
<keyword evidence="1" id="KW-0479">Metal-binding</keyword>
<dbReference type="SUPFAM" id="SSF141000">
    <property type="entry name" value="Glu-tRNAGln amidotransferase C subunit"/>
    <property type="match status" value="1"/>
</dbReference>
<feature type="domain" description="DPH-type MB" evidence="5">
    <location>
        <begin position="4"/>
        <end position="60"/>
    </location>
</feature>
<dbReference type="PANTHER" id="PTHR15004:SF0">
    <property type="entry name" value="GLUTAMYL-TRNA(GLN) AMIDOTRANSFERASE SUBUNIT C, MITOCHONDRIAL"/>
    <property type="match status" value="1"/>
</dbReference>
<dbReference type="PROSITE" id="PS51074">
    <property type="entry name" value="DPH_MB"/>
    <property type="match status" value="1"/>
</dbReference>
<dbReference type="Pfam" id="PF05207">
    <property type="entry name" value="Zn_ribbon_CSL"/>
    <property type="match status" value="1"/>
</dbReference>
<keyword evidence="4" id="KW-0648">Protein biosynthesis</keyword>
<dbReference type="Gene3D" id="3.10.660.10">
    <property type="entry name" value="DPH Zinc finger"/>
    <property type="match status" value="1"/>
</dbReference>
<sequence>MSIFHDEVEIEDFEYDEESETYYYPCPCGDKFEITKEQLENGEEEAGCPSCSLIVKVIYNPEDFMKGEEVRLPSKKMLRLARSCYRCFSSKVPQQPTWKVIDDSKLPPKTKIDKKTIQYLERLSLVQLGDEDGVRRLEDSISLADRLSIVNTEDIKPLSNILEEESLFLRKDYVTEGDSKDSLLQMAAATENDYYVAPPGNIPVKLDSVCK</sequence>
<dbReference type="InterPro" id="IPR007872">
    <property type="entry name" value="DPH_MB_dom"/>
</dbReference>
<dbReference type="EC" id="6.3.5.-" evidence="4"/>
<dbReference type="GO" id="GO:0050567">
    <property type="term" value="F:glutaminyl-tRNA synthase (glutamine-hydrolyzing) activity"/>
    <property type="evidence" value="ECO:0007669"/>
    <property type="project" value="UniProtKB-UniRule"/>
</dbReference>
<name>A0A7I8VDL1_9ANNE</name>
<keyword evidence="7" id="KW-1185">Reference proteome</keyword>
<dbReference type="GO" id="GO:0006450">
    <property type="term" value="P:regulation of translational fidelity"/>
    <property type="evidence" value="ECO:0007669"/>
    <property type="project" value="InterPro"/>
</dbReference>
<dbReference type="GO" id="GO:0046872">
    <property type="term" value="F:metal ion binding"/>
    <property type="evidence" value="ECO:0007669"/>
    <property type="project" value="UniProtKB-KW"/>
</dbReference>
<evidence type="ECO:0000259" key="5">
    <source>
        <dbReference type="PROSITE" id="PS51074"/>
    </source>
</evidence>
<dbReference type="FunFam" id="3.10.660.10:FF:000001">
    <property type="entry name" value="Diphthamide biosynthesis 3"/>
    <property type="match status" value="1"/>
</dbReference>
<dbReference type="GO" id="GO:0005739">
    <property type="term" value="C:mitochondrion"/>
    <property type="evidence" value="ECO:0007669"/>
    <property type="project" value="UniProtKB-SubCell"/>
</dbReference>
<keyword evidence="4" id="KW-0067">ATP-binding</keyword>
<evidence type="ECO:0000313" key="6">
    <source>
        <dbReference type="EMBL" id="CAD5114234.1"/>
    </source>
</evidence>
<dbReference type="GO" id="GO:0005524">
    <property type="term" value="F:ATP binding"/>
    <property type="evidence" value="ECO:0007669"/>
    <property type="project" value="UniProtKB-KW"/>
</dbReference>
<keyword evidence="2" id="KW-0408">Iron</keyword>
<comment type="similarity">
    <text evidence="3">Belongs to the DPH3 family.</text>
</comment>